<dbReference type="Proteomes" id="UP000008383">
    <property type="component" value="Unassembled WGS sequence"/>
</dbReference>
<dbReference type="KEGG" id="tve:TRV_05341"/>
<comment type="caution">
    <text evidence="3">The sequence shown here is derived from an EMBL/GenBank/DDBJ whole genome shotgun (WGS) entry which is preliminary data.</text>
</comment>
<proteinExistence type="predicted"/>
<dbReference type="RefSeq" id="XP_003020572.1">
    <property type="nucleotide sequence ID" value="XM_003020526.1"/>
</dbReference>
<feature type="region of interest" description="Disordered" evidence="1">
    <location>
        <begin position="125"/>
        <end position="157"/>
    </location>
</feature>
<evidence type="ECO:0000313" key="4">
    <source>
        <dbReference type="Proteomes" id="UP000008383"/>
    </source>
</evidence>
<keyword evidence="2" id="KW-0472">Membrane</keyword>
<accession>D4DDX7</accession>
<dbReference type="GeneID" id="9577271"/>
<keyword evidence="2" id="KW-1133">Transmembrane helix</keyword>
<evidence type="ECO:0000256" key="1">
    <source>
        <dbReference type="SAM" id="MobiDB-lite"/>
    </source>
</evidence>
<feature type="non-terminal residue" evidence="3">
    <location>
        <position position="171"/>
    </location>
</feature>
<keyword evidence="4" id="KW-1185">Reference proteome</keyword>
<sequence length="171" mass="19239">MAVGDGSSQTDILASNRSTGEGRSACLFQGRLREGKEEGVCVITEPEHTDTTYLHRISYTTVLIIIPTTSSTSLLLLLLSSSLRRKENFLLFKRTKKTSVPRDLVPNGLARPSVLPLRSFEVERSKVDDDDDEQRTATKTSDDDKRRRRRRRSEETRTTRADLLGAALDLM</sequence>
<dbReference type="AlphaFoldDB" id="D4DDX7"/>
<feature type="compositionally biased region" description="Basic and acidic residues" evidence="1">
    <location>
        <begin position="134"/>
        <end position="145"/>
    </location>
</feature>
<dbReference type="EMBL" id="ACYE01000277">
    <property type="protein sequence ID" value="EFE39954.1"/>
    <property type="molecule type" value="Genomic_DNA"/>
</dbReference>
<evidence type="ECO:0000256" key="2">
    <source>
        <dbReference type="SAM" id="Phobius"/>
    </source>
</evidence>
<dbReference type="HOGENOM" id="CLU_1566706_0_0_1"/>
<organism evidence="3 4">
    <name type="scientific">Trichophyton verrucosum (strain HKI 0517)</name>
    <dbReference type="NCBI Taxonomy" id="663202"/>
    <lineage>
        <taxon>Eukaryota</taxon>
        <taxon>Fungi</taxon>
        <taxon>Dikarya</taxon>
        <taxon>Ascomycota</taxon>
        <taxon>Pezizomycotina</taxon>
        <taxon>Eurotiomycetes</taxon>
        <taxon>Eurotiomycetidae</taxon>
        <taxon>Onygenales</taxon>
        <taxon>Arthrodermataceae</taxon>
        <taxon>Trichophyton</taxon>
    </lineage>
</organism>
<name>D4DDX7_TRIVH</name>
<gene>
    <name evidence="3" type="ORF">TRV_05341</name>
</gene>
<reference evidence="4" key="1">
    <citation type="journal article" date="2011" name="Genome Biol.">
        <title>Comparative and functional genomics provide insights into the pathogenicity of dermatophytic fungi.</title>
        <authorList>
            <person name="Burmester A."/>
            <person name="Shelest E."/>
            <person name="Gloeckner G."/>
            <person name="Heddergott C."/>
            <person name="Schindler S."/>
            <person name="Staib P."/>
            <person name="Heidel A."/>
            <person name="Felder M."/>
            <person name="Petzold A."/>
            <person name="Szafranski K."/>
            <person name="Feuermann M."/>
            <person name="Pedruzzi I."/>
            <person name="Priebe S."/>
            <person name="Groth M."/>
            <person name="Winkler R."/>
            <person name="Li W."/>
            <person name="Kniemeyer O."/>
            <person name="Schroeckh V."/>
            <person name="Hertweck C."/>
            <person name="Hube B."/>
            <person name="White T.C."/>
            <person name="Platzer M."/>
            <person name="Guthke R."/>
            <person name="Heitman J."/>
            <person name="Woestemeyer J."/>
            <person name="Zipfel P.F."/>
            <person name="Monod M."/>
            <person name="Brakhage A.A."/>
        </authorList>
    </citation>
    <scope>NUCLEOTIDE SEQUENCE [LARGE SCALE GENOMIC DNA]</scope>
    <source>
        <strain evidence="4">HKI 0517</strain>
    </source>
</reference>
<keyword evidence="2" id="KW-0812">Transmembrane</keyword>
<feature type="transmembrane region" description="Helical" evidence="2">
    <location>
        <begin position="57"/>
        <end position="79"/>
    </location>
</feature>
<evidence type="ECO:0000313" key="3">
    <source>
        <dbReference type="EMBL" id="EFE39954.1"/>
    </source>
</evidence>
<protein>
    <submittedName>
        <fullName evidence="3">Uncharacterized protein</fullName>
    </submittedName>
</protein>